<keyword evidence="4 6" id="KW-1133">Transmembrane helix</keyword>
<evidence type="ECO:0000313" key="10">
    <source>
        <dbReference type="EMBL" id="CRL07970.1"/>
    </source>
</evidence>
<comment type="subcellular location">
    <subcellularLocation>
        <location evidence="1">Membrane</location>
        <topology evidence="1">Single-pass membrane protein</topology>
    </subcellularLocation>
</comment>
<evidence type="ECO:0000259" key="8">
    <source>
        <dbReference type="Pfam" id="PF05827"/>
    </source>
</evidence>
<dbReference type="GO" id="GO:0030641">
    <property type="term" value="P:regulation of cellular pH"/>
    <property type="evidence" value="ECO:0007669"/>
    <property type="project" value="TreeGrafter"/>
</dbReference>
<evidence type="ECO:0000259" key="9">
    <source>
        <dbReference type="Pfam" id="PF20520"/>
    </source>
</evidence>
<accession>A0A1J1J7M5</accession>
<dbReference type="Gene3D" id="2.40.160.110">
    <property type="match status" value="1"/>
</dbReference>
<dbReference type="EMBL" id="CVRI01000074">
    <property type="protein sequence ID" value="CRL07970.1"/>
    <property type="molecule type" value="Genomic_DNA"/>
</dbReference>
<feature type="chain" id="PRO_5011978008" evidence="7">
    <location>
        <begin position="23"/>
        <end position="379"/>
    </location>
</feature>
<reference evidence="10 11" key="1">
    <citation type="submission" date="2015-04" db="EMBL/GenBank/DDBJ databases">
        <authorList>
            <person name="Syromyatnikov M.Y."/>
            <person name="Popov V.N."/>
        </authorList>
    </citation>
    <scope>NUCLEOTIDE SEQUENCE [LARGE SCALE GENOMIC DNA]</scope>
</reference>
<gene>
    <name evidence="10" type="primary">putative AGAP001624-PA</name>
    <name evidence="10" type="ORF">CLUMA_CG020835</name>
</gene>
<protein>
    <submittedName>
        <fullName evidence="10">CLUMA_CG020835, isoform A</fullName>
    </submittedName>
</protein>
<keyword evidence="7" id="KW-0732">Signal</keyword>
<feature type="domain" description="V-type proton ATPase subunit S1/VOA1 transmembrane" evidence="9">
    <location>
        <begin position="330"/>
        <end position="367"/>
    </location>
</feature>
<evidence type="ECO:0000256" key="6">
    <source>
        <dbReference type="SAM" id="Phobius"/>
    </source>
</evidence>
<comment type="similarity">
    <text evidence="2">Belongs to the vacuolar ATPase subunit S1 family.</text>
</comment>
<keyword evidence="11" id="KW-1185">Reference proteome</keyword>
<evidence type="ECO:0000256" key="1">
    <source>
        <dbReference type="ARBA" id="ARBA00004167"/>
    </source>
</evidence>
<evidence type="ECO:0000256" key="5">
    <source>
        <dbReference type="ARBA" id="ARBA00023136"/>
    </source>
</evidence>
<feature type="domain" description="V-type proton ATPase subunit S1 luminal" evidence="8">
    <location>
        <begin position="193"/>
        <end position="313"/>
    </location>
</feature>
<dbReference type="AlphaFoldDB" id="A0A1J1J7M5"/>
<evidence type="ECO:0000256" key="2">
    <source>
        <dbReference type="ARBA" id="ARBA00009037"/>
    </source>
</evidence>
<evidence type="ECO:0000313" key="11">
    <source>
        <dbReference type="Proteomes" id="UP000183832"/>
    </source>
</evidence>
<keyword evidence="5 6" id="KW-0472">Membrane</keyword>
<evidence type="ECO:0000256" key="4">
    <source>
        <dbReference type="ARBA" id="ARBA00022989"/>
    </source>
</evidence>
<dbReference type="GO" id="GO:0001671">
    <property type="term" value="F:ATPase activator activity"/>
    <property type="evidence" value="ECO:0007669"/>
    <property type="project" value="TreeGrafter"/>
</dbReference>
<evidence type="ECO:0000256" key="7">
    <source>
        <dbReference type="SAM" id="SignalP"/>
    </source>
</evidence>
<dbReference type="InterPro" id="IPR046756">
    <property type="entry name" value="VAS1/VOA1_TM"/>
</dbReference>
<dbReference type="PANTHER" id="PTHR12471:SF4">
    <property type="entry name" value="AGAP001624-PA"/>
    <property type="match status" value="1"/>
</dbReference>
<dbReference type="InterPro" id="IPR046755">
    <property type="entry name" value="VAS1_LD"/>
</dbReference>
<sequence>MMRNLNVIVILILGISLPFTKASYAGPFLFWGMENLDELKVPTLQAIDDKVLRDVYSGASSIVVFIRNATNKLNYENFPKLSELIGKNEWLYLPQSSLSSDPLEYNVNAEVFVLTGPPEQQDVEVAALYRDAQINYGQKNILGILATRSDKIDHTIYKREAKQDDVTTEMPTTTSSDDSTEDNLIYSATGKGILYTTEIPILKIKGSKPSEDVTYSLQKHAIVTADDRQDIFKLIIKFIVPEKTITIRFCFQISGGKWIMNQAEVDIDGKTTMLNIVGETPKAPLGFSFACGNSFVFKSAKISLLLKNIQVQPLLKGENKFSKAFDCVGIVSPAIVSGIFVTFILGIVLSIAITAILDIKTPNKFENRSSKQLTFTVQE</sequence>
<dbReference type="GO" id="GO:0033176">
    <property type="term" value="C:proton-transporting V-type ATPase complex"/>
    <property type="evidence" value="ECO:0007669"/>
    <property type="project" value="TreeGrafter"/>
</dbReference>
<organism evidence="10 11">
    <name type="scientific">Clunio marinus</name>
    <dbReference type="NCBI Taxonomy" id="568069"/>
    <lineage>
        <taxon>Eukaryota</taxon>
        <taxon>Metazoa</taxon>
        <taxon>Ecdysozoa</taxon>
        <taxon>Arthropoda</taxon>
        <taxon>Hexapoda</taxon>
        <taxon>Insecta</taxon>
        <taxon>Pterygota</taxon>
        <taxon>Neoptera</taxon>
        <taxon>Endopterygota</taxon>
        <taxon>Diptera</taxon>
        <taxon>Nematocera</taxon>
        <taxon>Chironomoidea</taxon>
        <taxon>Chironomidae</taxon>
        <taxon>Clunio</taxon>
    </lineage>
</organism>
<dbReference type="Pfam" id="PF20520">
    <property type="entry name" value="Ac45-VOA1_TM"/>
    <property type="match status" value="1"/>
</dbReference>
<dbReference type="Proteomes" id="UP000183832">
    <property type="component" value="Unassembled WGS sequence"/>
</dbReference>
<dbReference type="PANTHER" id="PTHR12471">
    <property type="entry name" value="VACUOLAR ATP SYNTHASE SUBUNIT S1"/>
    <property type="match status" value="1"/>
</dbReference>
<name>A0A1J1J7M5_9DIPT</name>
<feature type="signal peptide" evidence="7">
    <location>
        <begin position="1"/>
        <end position="22"/>
    </location>
</feature>
<feature type="transmembrane region" description="Helical" evidence="6">
    <location>
        <begin position="335"/>
        <end position="359"/>
    </location>
</feature>
<dbReference type="STRING" id="568069.A0A1J1J7M5"/>
<evidence type="ECO:0000256" key="3">
    <source>
        <dbReference type="ARBA" id="ARBA00022692"/>
    </source>
</evidence>
<dbReference type="OrthoDB" id="9985059at2759"/>
<proteinExistence type="inferred from homology"/>
<dbReference type="Pfam" id="PF05827">
    <property type="entry name" value="VAS1_LD"/>
    <property type="match status" value="1"/>
</dbReference>
<keyword evidence="3 6" id="KW-0812">Transmembrane</keyword>
<dbReference type="InterPro" id="IPR008388">
    <property type="entry name" value="Ac45_acc_su"/>
</dbReference>